<accession>A0AAV7LXY5</accession>
<reference evidence="4" key="1">
    <citation type="journal article" date="2022" name="bioRxiv">
        <title>Sequencing and chromosome-scale assembly of the giantPleurodeles waltlgenome.</title>
        <authorList>
            <person name="Brown T."/>
            <person name="Elewa A."/>
            <person name="Iarovenko S."/>
            <person name="Subramanian E."/>
            <person name="Araus A.J."/>
            <person name="Petzold A."/>
            <person name="Susuki M."/>
            <person name="Suzuki K.-i.T."/>
            <person name="Hayashi T."/>
            <person name="Toyoda A."/>
            <person name="Oliveira C."/>
            <person name="Osipova E."/>
            <person name="Leigh N.D."/>
            <person name="Simon A."/>
            <person name="Yun M.H."/>
        </authorList>
    </citation>
    <scope>NUCLEOTIDE SEQUENCE</scope>
    <source>
        <strain evidence="4">20211129_DDA</strain>
        <tissue evidence="4">Liver</tissue>
    </source>
</reference>
<evidence type="ECO:0000313" key="4">
    <source>
        <dbReference type="EMBL" id="KAJ1095843.1"/>
    </source>
</evidence>
<proteinExistence type="inferred from homology"/>
<dbReference type="PANTHER" id="PTHR17604">
    <property type="entry name" value="TRANSCRIPTION COFACTOR VESTIGIAL-LIKE PROTEIN 4"/>
    <property type="match status" value="1"/>
</dbReference>
<dbReference type="AlphaFoldDB" id="A0AAV7LXY5"/>
<evidence type="ECO:0000256" key="3">
    <source>
        <dbReference type="SAM" id="MobiDB-lite"/>
    </source>
</evidence>
<comment type="caution">
    <text evidence="4">The sequence shown here is derived from an EMBL/GenBank/DDBJ whole genome shotgun (WGS) entry which is preliminary data.</text>
</comment>
<evidence type="ECO:0000256" key="2">
    <source>
        <dbReference type="ARBA" id="ARBA00025784"/>
    </source>
</evidence>
<dbReference type="InterPro" id="IPR028184">
    <property type="entry name" value="VGLL4"/>
</dbReference>
<sequence>MAVANFHYTTGISRGFKVYILEGQPSMRAEDRLRPVSNHRIPVYPIKRKLSPERYSAPTIRPDEAGPRRKRTPLPISIEKTSQIPERPKVCERERIAKLPERLELASSPSERIALARALQRLFPASLRLAASQPAPLQSRCSRDQAIERALAPQRYHCTSSLPSPPLDEPLALIKKPQSSCMPADSQTPSPVPAASQTPSPGPSIRRTPSPVPTVSKTPSPVPASMLQQMRPSVITCVSNWNKSSTSPTNSCPRLEALSPDAASPPHASDPVVEEHFRRSLGMQYCPPDSATALSVAGSVDDHFSKALGSKWLLIRQPSTDSIVASSSGSSSPSSPVSRPGSTS</sequence>
<comment type="similarity">
    <text evidence="2">Belongs to the vestigial family.</text>
</comment>
<dbReference type="Proteomes" id="UP001066276">
    <property type="component" value="Chromosome 10"/>
</dbReference>
<evidence type="ECO:0000256" key="1">
    <source>
        <dbReference type="ARBA" id="ARBA00002229"/>
    </source>
</evidence>
<feature type="region of interest" description="Disordered" evidence="3">
    <location>
        <begin position="178"/>
        <end position="228"/>
    </location>
</feature>
<dbReference type="SMART" id="SM00711">
    <property type="entry name" value="TDU"/>
    <property type="match status" value="2"/>
</dbReference>
<dbReference type="InterPro" id="IPR006627">
    <property type="entry name" value="TDU_repeat"/>
</dbReference>
<dbReference type="Pfam" id="PF15245">
    <property type="entry name" value="VGLL4"/>
    <property type="match status" value="2"/>
</dbReference>
<comment type="function">
    <text evidence="1">May act as a specific coactivator for the mammalian TEFs.</text>
</comment>
<dbReference type="PANTHER" id="PTHR17604:SF4">
    <property type="entry name" value="VESTIGIAL-LIKE 4 LIKE"/>
    <property type="match status" value="1"/>
</dbReference>
<feature type="region of interest" description="Disordered" evidence="3">
    <location>
        <begin position="246"/>
        <end position="270"/>
    </location>
</feature>
<name>A0AAV7LXY5_PLEWA</name>
<dbReference type="EMBL" id="JANPWB010000014">
    <property type="protein sequence ID" value="KAJ1095843.1"/>
    <property type="molecule type" value="Genomic_DNA"/>
</dbReference>
<dbReference type="GO" id="GO:0001223">
    <property type="term" value="F:transcription coactivator binding"/>
    <property type="evidence" value="ECO:0007669"/>
    <property type="project" value="TreeGrafter"/>
</dbReference>
<dbReference type="GO" id="GO:0045892">
    <property type="term" value="P:negative regulation of DNA-templated transcription"/>
    <property type="evidence" value="ECO:0007669"/>
    <property type="project" value="TreeGrafter"/>
</dbReference>
<feature type="region of interest" description="Disordered" evidence="3">
    <location>
        <begin position="322"/>
        <end position="344"/>
    </location>
</feature>
<organism evidence="4 5">
    <name type="scientific">Pleurodeles waltl</name>
    <name type="common">Iberian ribbed newt</name>
    <dbReference type="NCBI Taxonomy" id="8319"/>
    <lineage>
        <taxon>Eukaryota</taxon>
        <taxon>Metazoa</taxon>
        <taxon>Chordata</taxon>
        <taxon>Craniata</taxon>
        <taxon>Vertebrata</taxon>
        <taxon>Euteleostomi</taxon>
        <taxon>Amphibia</taxon>
        <taxon>Batrachia</taxon>
        <taxon>Caudata</taxon>
        <taxon>Salamandroidea</taxon>
        <taxon>Salamandridae</taxon>
        <taxon>Pleurodelinae</taxon>
        <taxon>Pleurodeles</taxon>
    </lineage>
</organism>
<protein>
    <recommendedName>
        <fullName evidence="6">Transcription cofactor vestigial-like protein 4</fullName>
    </recommendedName>
</protein>
<gene>
    <name evidence="4" type="ORF">NDU88_000993</name>
</gene>
<feature type="compositionally biased region" description="Polar residues" evidence="3">
    <location>
        <begin position="178"/>
        <end position="199"/>
    </location>
</feature>
<evidence type="ECO:0000313" key="5">
    <source>
        <dbReference type="Proteomes" id="UP001066276"/>
    </source>
</evidence>
<keyword evidence="5" id="KW-1185">Reference proteome</keyword>
<feature type="compositionally biased region" description="Low complexity" evidence="3">
    <location>
        <begin position="257"/>
        <end position="270"/>
    </location>
</feature>
<evidence type="ECO:0008006" key="6">
    <source>
        <dbReference type="Google" id="ProtNLM"/>
    </source>
</evidence>